<keyword evidence="3 10" id="KW-0132">Cell division</keyword>
<keyword evidence="13" id="KW-1185">Reference proteome</keyword>
<evidence type="ECO:0000313" key="13">
    <source>
        <dbReference type="Proteomes" id="UP001059252"/>
    </source>
</evidence>
<gene>
    <name evidence="12" type="primary">yihA</name>
    <name evidence="10" type="synonym">engB</name>
    <name evidence="12" type="ORF">NV226_00290</name>
</gene>
<keyword evidence="4" id="KW-0479">Metal-binding</keyword>
<keyword evidence="7 10" id="KW-0342">GTP-binding</keyword>
<evidence type="ECO:0000256" key="4">
    <source>
        <dbReference type="ARBA" id="ARBA00022723"/>
    </source>
</evidence>
<dbReference type="PROSITE" id="PS51706">
    <property type="entry name" value="G_ENGB"/>
    <property type="match status" value="1"/>
</dbReference>
<comment type="function">
    <text evidence="10">Necessary for normal cell division and for the maintenance of normal septation.</text>
</comment>
<evidence type="ECO:0000256" key="3">
    <source>
        <dbReference type="ARBA" id="ARBA00022618"/>
    </source>
</evidence>
<evidence type="ECO:0000256" key="5">
    <source>
        <dbReference type="ARBA" id="ARBA00022741"/>
    </source>
</evidence>
<dbReference type="InterPro" id="IPR030393">
    <property type="entry name" value="G_ENGB_dom"/>
</dbReference>
<keyword evidence="5 10" id="KW-0547">Nucleotide-binding</keyword>
<comment type="similarity">
    <text evidence="2 10">Belongs to the TRAFAC class TrmE-Era-EngA-EngB-Septin-like GTPase superfamily. EngB GTPase family.</text>
</comment>
<dbReference type="PANTHER" id="PTHR11649:SF13">
    <property type="entry name" value="ENGB-TYPE G DOMAIN-CONTAINING PROTEIN"/>
    <property type="match status" value="1"/>
</dbReference>
<keyword evidence="6" id="KW-0460">Magnesium</keyword>
<keyword evidence="8 10" id="KW-0717">Septation</keyword>
<dbReference type="Gene3D" id="3.40.50.300">
    <property type="entry name" value="P-loop containing nucleotide triphosphate hydrolases"/>
    <property type="match status" value="1"/>
</dbReference>
<evidence type="ECO:0000256" key="8">
    <source>
        <dbReference type="ARBA" id="ARBA00023210"/>
    </source>
</evidence>
<feature type="domain" description="EngB-type G" evidence="11">
    <location>
        <begin position="18"/>
        <end position="183"/>
    </location>
</feature>
<dbReference type="InterPro" id="IPR006073">
    <property type="entry name" value="GTP-bd"/>
</dbReference>
<dbReference type="Proteomes" id="UP001059252">
    <property type="component" value="Chromosome"/>
</dbReference>
<dbReference type="PANTHER" id="PTHR11649">
    <property type="entry name" value="MSS1/TRME-RELATED GTP-BINDING PROTEIN"/>
    <property type="match status" value="1"/>
</dbReference>
<accession>A0ABY5R8H8</accession>
<dbReference type="RefSeq" id="WP_258210923.1">
    <property type="nucleotide sequence ID" value="NZ_CP102734.1"/>
</dbReference>
<name>A0ABY5R8H8_9MOLU</name>
<dbReference type="InterPro" id="IPR019987">
    <property type="entry name" value="GTP-bd_ribosome_bio_YsxC"/>
</dbReference>
<evidence type="ECO:0000256" key="2">
    <source>
        <dbReference type="ARBA" id="ARBA00009638"/>
    </source>
</evidence>
<sequence>MWKFIISASKKSNWYQHSNKEICFIGRSNVGKSSLLNALAKTKIAKTSNTPGRTQLINYFSDDLENIYVDLPGYGYARLSKVAQEKMFAMIEEYLKHSSNLSTVFLLFDANIGLTSDDQLMIAFLESIGRKTILVGTKIDKANQAILHKTKKQLEALKYQSILVSSAKKTNLEKLQSIILEQF</sequence>
<evidence type="ECO:0000256" key="7">
    <source>
        <dbReference type="ARBA" id="ARBA00023134"/>
    </source>
</evidence>
<dbReference type="EMBL" id="CP102734">
    <property type="protein sequence ID" value="UVD81749.1"/>
    <property type="molecule type" value="Genomic_DNA"/>
</dbReference>
<dbReference type="InterPro" id="IPR005225">
    <property type="entry name" value="Small_GTP-bd"/>
</dbReference>
<organism evidence="12 13">
    <name type="scientific">Mycoplasma iguanae</name>
    <dbReference type="NCBI Taxonomy" id="292461"/>
    <lineage>
        <taxon>Bacteria</taxon>
        <taxon>Bacillati</taxon>
        <taxon>Mycoplasmatota</taxon>
        <taxon>Mollicutes</taxon>
        <taxon>Mycoplasmataceae</taxon>
        <taxon>Mycoplasma</taxon>
    </lineage>
</organism>
<reference evidence="12" key="1">
    <citation type="submission" date="2022-08" db="EMBL/GenBank/DDBJ databases">
        <title>Complete genome of Mycoplasma iguanae type strain 2327.</title>
        <authorList>
            <person name="Spergser J."/>
        </authorList>
    </citation>
    <scope>NUCLEOTIDE SEQUENCE</scope>
    <source>
        <strain evidence="12">2327</strain>
    </source>
</reference>
<evidence type="ECO:0000256" key="6">
    <source>
        <dbReference type="ARBA" id="ARBA00022842"/>
    </source>
</evidence>
<dbReference type="CDD" id="cd01876">
    <property type="entry name" value="YihA_EngB"/>
    <property type="match status" value="1"/>
</dbReference>
<evidence type="ECO:0000256" key="1">
    <source>
        <dbReference type="ARBA" id="ARBA00001946"/>
    </source>
</evidence>
<evidence type="ECO:0000256" key="10">
    <source>
        <dbReference type="HAMAP-Rule" id="MF_00321"/>
    </source>
</evidence>
<dbReference type="HAMAP" id="MF_00321">
    <property type="entry name" value="GTPase_EngB"/>
    <property type="match status" value="1"/>
</dbReference>
<evidence type="ECO:0000259" key="11">
    <source>
        <dbReference type="PROSITE" id="PS51706"/>
    </source>
</evidence>
<proteinExistence type="inferred from homology"/>
<dbReference type="InterPro" id="IPR027417">
    <property type="entry name" value="P-loop_NTPase"/>
</dbReference>
<dbReference type="SUPFAM" id="SSF52540">
    <property type="entry name" value="P-loop containing nucleoside triphosphate hydrolases"/>
    <property type="match status" value="1"/>
</dbReference>
<dbReference type="NCBIfam" id="TIGR03598">
    <property type="entry name" value="GTPase_YsxC"/>
    <property type="match status" value="1"/>
</dbReference>
<keyword evidence="9 10" id="KW-0131">Cell cycle</keyword>
<evidence type="ECO:0000313" key="12">
    <source>
        <dbReference type="EMBL" id="UVD81749.1"/>
    </source>
</evidence>
<dbReference type="Pfam" id="PF01926">
    <property type="entry name" value="MMR_HSR1"/>
    <property type="match status" value="1"/>
</dbReference>
<dbReference type="NCBIfam" id="TIGR00231">
    <property type="entry name" value="small_GTP"/>
    <property type="match status" value="1"/>
</dbReference>
<protein>
    <recommendedName>
        <fullName evidence="10">Probable GTP-binding protein EngB</fullName>
    </recommendedName>
</protein>
<comment type="cofactor">
    <cofactor evidence="1">
        <name>Mg(2+)</name>
        <dbReference type="ChEBI" id="CHEBI:18420"/>
    </cofactor>
</comment>
<evidence type="ECO:0000256" key="9">
    <source>
        <dbReference type="ARBA" id="ARBA00023306"/>
    </source>
</evidence>